<dbReference type="PANTHER" id="PTHR40599:SF1">
    <property type="entry name" value="[CITRATE [PRO-3S]-LYASE] LIGASE"/>
    <property type="match status" value="1"/>
</dbReference>
<keyword evidence="1 3" id="KW-0547">Nucleotide-binding</keyword>
<dbReference type="InterPro" id="IPR014729">
    <property type="entry name" value="Rossmann-like_a/b/a_fold"/>
</dbReference>
<dbReference type="RefSeq" id="WP_071611504.1">
    <property type="nucleotide sequence ID" value="NZ_CP015756.1"/>
</dbReference>
<dbReference type="SUPFAM" id="SSF52374">
    <property type="entry name" value="Nucleotidylyl transferase"/>
    <property type="match status" value="1"/>
</dbReference>
<dbReference type="GO" id="GO:0016829">
    <property type="term" value="F:lyase activity"/>
    <property type="evidence" value="ECO:0007669"/>
    <property type="project" value="UniProtKB-KW"/>
</dbReference>
<keyword evidence="5" id="KW-0456">Lyase</keyword>
<evidence type="ECO:0000256" key="1">
    <source>
        <dbReference type="ARBA" id="ARBA00022741"/>
    </source>
</evidence>
<dbReference type="Pfam" id="PF08218">
    <property type="entry name" value="Citrate_ly_lig"/>
    <property type="match status" value="1"/>
</dbReference>
<dbReference type="KEGG" id="ceu:A7L45_03595"/>
<dbReference type="Gene3D" id="3.40.50.620">
    <property type="entry name" value="HUPs"/>
    <property type="match status" value="1"/>
</dbReference>
<dbReference type="InterPro" id="IPR004821">
    <property type="entry name" value="Cyt_trans-like"/>
</dbReference>
<name>A0A1J0GDX4_9CLOT</name>
<dbReference type="InterPro" id="IPR016181">
    <property type="entry name" value="Acyl_CoA_acyltransferase"/>
</dbReference>
<evidence type="ECO:0000313" key="6">
    <source>
        <dbReference type="Proteomes" id="UP000182569"/>
    </source>
</evidence>
<dbReference type="SUPFAM" id="SSF55729">
    <property type="entry name" value="Acyl-CoA N-acyltransferases (Nat)"/>
    <property type="match status" value="1"/>
</dbReference>
<dbReference type="Gene3D" id="3.40.630.30">
    <property type="match status" value="1"/>
</dbReference>
<keyword evidence="6" id="KW-1185">Reference proteome</keyword>
<keyword evidence="3 5" id="KW-0436">Ligase</keyword>
<protein>
    <recommendedName>
        <fullName evidence="3">[Citrate [pro-3S]-lyase] ligase</fullName>
        <ecNumber evidence="3">6.2.1.22</ecNumber>
    </recommendedName>
</protein>
<evidence type="ECO:0000256" key="2">
    <source>
        <dbReference type="ARBA" id="ARBA00022840"/>
    </source>
</evidence>
<organism evidence="5 6">
    <name type="scientific">Clostridium estertheticum subsp. estertheticum</name>
    <dbReference type="NCBI Taxonomy" id="1552"/>
    <lineage>
        <taxon>Bacteria</taxon>
        <taxon>Bacillati</taxon>
        <taxon>Bacillota</taxon>
        <taxon>Clostridia</taxon>
        <taxon>Eubacteriales</taxon>
        <taxon>Clostridiaceae</taxon>
        <taxon>Clostridium</taxon>
    </lineage>
</organism>
<sequence length="341" mass="39067">MGYLNLDEIIIEDNHSSKLYDIKKLLLKQGLKFEENVEYTVALYDDDKIIATGSSEGKILKCIAVDDNYKQMGISNTIISDLISEQYRRGNNHLFVYTKPKNYKVFQKLGFYMIAEVPNRVILLENDPCGIKKYINNLKKEKISGDVISSVVVNCNPFTLGHKYLIEKASRESDVVHVFIVSEDKSVFPSDIRYKLVKEGLSHLKNVILHKSQNYIISNATFPSYFMKKQNEAVKTHCLLDILIFMKYIVPALGINKRYVGEESLCPVTKIYNDTMKEMLPKGNVEVIEIPRIQIGGNITSASTVRKLIKENKFLEVRKLVPDTTYNFLMSREGMSIIKKI</sequence>
<evidence type="ECO:0000256" key="3">
    <source>
        <dbReference type="PIRNR" id="PIRNR005751"/>
    </source>
</evidence>
<dbReference type="EC" id="6.2.1.22" evidence="3"/>
<comment type="function">
    <text evidence="3">Acetylation of prosthetic group (2-(5''-phosphoribosyl)-3'-dephosphocoenzyme-A) of the gamma subunit of citrate lyase.</text>
</comment>
<accession>A0A1J0GDX4</accession>
<dbReference type="Proteomes" id="UP000182569">
    <property type="component" value="Chromosome"/>
</dbReference>
<dbReference type="OrthoDB" id="9779753at2"/>
<dbReference type="NCBIfam" id="TIGR00125">
    <property type="entry name" value="cyt_tran_rel"/>
    <property type="match status" value="1"/>
</dbReference>
<proteinExistence type="predicted"/>
<dbReference type="InterPro" id="IPR005216">
    <property type="entry name" value="Citrate_lyase_ligase"/>
</dbReference>
<feature type="domain" description="Citrate lyase ligase C-terminal" evidence="4">
    <location>
        <begin position="148"/>
        <end position="329"/>
    </location>
</feature>
<gene>
    <name evidence="5" type="ORF">A7L45_03595</name>
</gene>
<dbReference type="PIRSF" id="PIRSF005751">
    <property type="entry name" value="Acet_citr_lig"/>
    <property type="match status" value="1"/>
</dbReference>
<dbReference type="GO" id="GO:0005524">
    <property type="term" value="F:ATP binding"/>
    <property type="evidence" value="ECO:0007669"/>
    <property type="project" value="UniProtKB-UniRule"/>
</dbReference>
<dbReference type="AlphaFoldDB" id="A0A1J0GDX4"/>
<dbReference type="EMBL" id="CP015756">
    <property type="protein sequence ID" value="APC39208.1"/>
    <property type="molecule type" value="Genomic_DNA"/>
</dbReference>
<dbReference type="PANTHER" id="PTHR40599">
    <property type="entry name" value="[CITRATE [PRO-3S]-LYASE] LIGASE"/>
    <property type="match status" value="1"/>
</dbReference>
<dbReference type="STRING" id="1552.A7L45_03595"/>
<evidence type="ECO:0000313" key="5">
    <source>
        <dbReference type="EMBL" id="APC39208.1"/>
    </source>
</evidence>
<reference evidence="6" key="1">
    <citation type="journal article" date="2016" name="Front. Microbiol.">
        <title>Complete Genome Sequence of Clostridium estertheticum DSM 8809, a Microbe Identified in Spoiled Vacuum Packed Beef.</title>
        <authorList>
            <person name="Yu Z."/>
            <person name="Gunn L."/>
            <person name="Brennan E."/>
            <person name="Reid R."/>
            <person name="Wall P.G."/>
            <person name="Gaora O.P."/>
            <person name="Hurley D."/>
            <person name="Bolton D."/>
            <person name="Fanning S."/>
        </authorList>
    </citation>
    <scope>NUCLEOTIDE SEQUENCE [LARGE SCALE GENOMIC DNA]</scope>
    <source>
        <strain evidence="6">DSM 8809</strain>
    </source>
</reference>
<evidence type="ECO:0000259" key="4">
    <source>
        <dbReference type="SMART" id="SM00764"/>
    </source>
</evidence>
<comment type="catalytic activity">
    <reaction evidence="3">
        <text>holo-[citrate lyase ACP] + acetate + ATP = acetyl-[citrate lyase ACP] + AMP + diphosphate</text>
        <dbReference type="Rhea" id="RHEA:23788"/>
        <dbReference type="Rhea" id="RHEA-COMP:10158"/>
        <dbReference type="Rhea" id="RHEA-COMP:13710"/>
        <dbReference type="ChEBI" id="CHEBI:30089"/>
        <dbReference type="ChEBI" id="CHEBI:30616"/>
        <dbReference type="ChEBI" id="CHEBI:33019"/>
        <dbReference type="ChEBI" id="CHEBI:82683"/>
        <dbReference type="ChEBI" id="CHEBI:137976"/>
        <dbReference type="ChEBI" id="CHEBI:456215"/>
        <dbReference type="EC" id="6.2.1.22"/>
    </reaction>
</comment>
<dbReference type="SMART" id="SM00764">
    <property type="entry name" value="Citrate_ly_lig"/>
    <property type="match status" value="1"/>
</dbReference>
<dbReference type="NCBIfam" id="TIGR00124">
    <property type="entry name" value="cit_ly_ligase"/>
    <property type="match status" value="1"/>
</dbReference>
<dbReference type="GO" id="GO:0008771">
    <property type="term" value="F:[citrate (pro-3S)-lyase] ligase activity"/>
    <property type="evidence" value="ECO:0007669"/>
    <property type="project" value="UniProtKB-EC"/>
</dbReference>
<keyword evidence="2 3" id="KW-0067">ATP-binding</keyword>
<dbReference type="InterPro" id="IPR013166">
    <property type="entry name" value="Citrate_lyase_ligase_C"/>
</dbReference>